<protein>
    <submittedName>
        <fullName evidence="1">Uncharacterized protein</fullName>
    </submittedName>
</protein>
<gene>
    <name evidence="1" type="ORF">HZH68_014184</name>
</gene>
<proteinExistence type="predicted"/>
<accession>A0A834MTA6</accession>
<evidence type="ECO:0000313" key="2">
    <source>
        <dbReference type="Proteomes" id="UP000617340"/>
    </source>
</evidence>
<comment type="caution">
    <text evidence="1">The sequence shown here is derived from an EMBL/GenBank/DDBJ whole genome shotgun (WGS) entry which is preliminary data.</text>
</comment>
<reference evidence="1" key="1">
    <citation type="journal article" date="2020" name="G3 (Bethesda)">
        <title>High-Quality Assemblies for Three Invasive Social Wasps from the &lt;i&gt;Vespula&lt;/i&gt; Genus.</title>
        <authorList>
            <person name="Harrop T.W.R."/>
            <person name="Guhlin J."/>
            <person name="McLaughlin G.M."/>
            <person name="Permina E."/>
            <person name="Stockwell P."/>
            <person name="Gilligan J."/>
            <person name="Le Lec M.F."/>
            <person name="Gruber M.A.M."/>
            <person name="Quinn O."/>
            <person name="Lovegrove M."/>
            <person name="Duncan E.J."/>
            <person name="Remnant E.J."/>
            <person name="Van Eeckhoven J."/>
            <person name="Graham B."/>
            <person name="Knapp R.A."/>
            <person name="Langford K.W."/>
            <person name="Kronenberg Z."/>
            <person name="Press M.O."/>
            <person name="Eacker S.M."/>
            <person name="Wilson-Rankin E.E."/>
            <person name="Purcell J."/>
            <person name="Lester P.J."/>
            <person name="Dearden P.K."/>
        </authorList>
    </citation>
    <scope>NUCLEOTIDE SEQUENCE</scope>
    <source>
        <strain evidence="1">Linc-1</strain>
    </source>
</reference>
<sequence>MLDWVRSGLRLGVGGRSFSTRIGSAGVITNQDTNVTSANKFQNWNDLEGKTKKKDERTNGNTKLRYVKKFEIDLLLKIADVLRFMVLTTVLTVSHMIAPMGETIKSFHNN</sequence>
<keyword evidence="2" id="KW-1185">Reference proteome</keyword>
<name>A0A834MTA6_VESGE</name>
<organism evidence="1 2">
    <name type="scientific">Vespula germanica</name>
    <name type="common">German yellow jacket</name>
    <name type="synonym">Paravespula germanica</name>
    <dbReference type="NCBI Taxonomy" id="30212"/>
    <lineage>
        <taxon>Eukaryota</taxon>
        <taxon>Metazoa</taxon>
        <taxon>Ecdysozoa</taxon>
        <taxon>Arthropoda</taxon>
        <taxon>Hexapoda</taxon>
        <taxon>Insecta</taxon>
        <taxon>Pterygota</taxon>
        <taxon>Neoptera</taxon>
        <taxon>Endopterygota</taxon>
        <taxon>Hymenoptera</taxon>
        <taxon>Apocrita</taxon>
        <taxon>Aculeata</taxon>
        <taxon>Vespoidea</taxon>
        <taxon>Vespidae</taxon>
        <taxon>Vespinae</taxon>
        <taxon>Vespula</taxon>
    </lineage>
</organism>
<evidence type="ECO:0000313" key="1">
    <source>
        <dbReference type="EMBL" id="KAF7384572.1"/>
    </source>
</evidence>
<dbReference type="Proteomes" id="UP000617340">
    <property type="component" value="Unassembled WGS sequence"/>
</dbReference>
<dbReference type="EMBL" id="JACSDZ010000017">
    <property type="protein sequence ID" value="KAF7384572.1"/>
    <property type="molecule type" value="Genomic_DNA"/>
</dbReference>
<dbReference type="AlphaFoldDB" id="A0A834MTA6"/>